<feature type="region of interest" description="Disordered" evidence="1">
    <location>
        <begin position="187"/>
        <end position="213"/>
    </location>
</feature>
<organism evidence="2 3">
    <name type="scientific">Lasiosphaeria hispida</name>
    <dbReference type="NCBI Taxonomy" id="260671"/>
    <lineage>
        <taxon>Eukaryota</taxon>
        <taxon>Fungi</taxon>
        <taxon>Dikarya</taxon>
        <taxon>Ascomycota</taxon>
        <taxon>Pezizomycotina</taxon>
        <taxon>Sordariomycetes</taxon>
        <taxon>Sordariomycetidae</taxon>
        <taxon>Sordariales</taxon>
        <taxon>Lasiosphaeriaceae</taxon>
        <taxon>Lasiosphaeria</taxon>
    </lineage>
</organism>
<evidence type="ECO:0000313" key="2">
    <source>
        <dbReference type="EMBL" id="KAK3359042.1"/>
    </source>
</evidence>
<feature type="compositionally biased region" description="Low complexity" evidence="1">
    <location>
        <begin position="24"/>
        <end position="39"/>
    </location>
</feature>
<gene>
    <name evidence="2" type="ORF">B0T25DRAFT_514659</name>
</gene>
<feature type="compositionally biased region" description="Basic and acidic residues" evidence="1">
    <location>
        <begin position="138"/>
        <end position="147"/>
    </location>
</feature>
<name>A0AAJ0HPW5_9PEZI</name>
<feature type="region of interest" description="Disordered" evidence="1">
    <location>
        <begin position="138"/>
        <end position="165"/>
    </location>
</feature>
<feature type="region of interest" description="Disordered" evidence="1">
    <location>
        <begin position="1"/>
        <end position="96"/>
    </location>
</feature>
<proteinExistence type="predicted"/>
<evidence type="ECO:0000313" key="3">
    <source>
        <dbReference type="Proteomes" id="UP001275084"/>
    </source>
</evidence>
<dbReference type="AlphaFoldDB" id="A0AAJ0HPW5"/>
<reference evidence="2" key="2">
    <citation type="submission" date="2023-06" db="EMBL/GenBank/DDBJ databases">
        <authorList>
            <consortium name="Lawrence Berkeley National Laboratory"/>
            <person name="Haridas S."/>
            <person name="Hensen N."/>
            <person name="Bonometti L."/>
            <person name="Westerberg I."/>
            <person name="Brannstrom I.O."/>
            <person name="Guillou S."/>
            <person name="Cros-Aarteil S."/>
            <person name="Calhoun S."/>
            <person name="Kuo A."/>
            <person name="Mondo S."/>
            <person name="Pangilinan J."/>
            <person name="Riley R."/>
            <person name="Labutti K."/>
            <person name="Andreopoulos B."/>
            <person name="Lipzen A."/>
            <person name="Chen C."/>
            <person name="Yanf M."/>
            <person name="Daum C."/>
            <person name="Ng V."/>
            <person name="Clum A."/>
            <person name="Steindorff A."/>
            <person name="Ohm R."/>
            <person name="Martin F."/>
            <person name="Silar P."/>
            <person name="Natvig D."/>
            <person name="Lalanne C."/>
            <person name="Gautier V."/>
            <person name="Ament-Velasquez S.L."/>
            <person name="Kruys A."/>
            <person name="Hutchinson M.I."/>
            <person name="Powell A.J."/>
            <person name="Barry K."/>
            <person name="Miller A.N."/>
            <person name="Grigoriev I.V."/>
            <person name="Debuchy R."/>
            <person name="Gladieux P."/>
            <person name="Thoren M.H."/>
            <person name="Johannesson H."/>
        </authorList>
    </citation>
    <scope>NUCLEOTIDE SEQUENCE</scope>
    <source>
        <strain evidence="2">CBS 955.72</strain>
    </source>
</reference>
<reference evidence="2" key="1">
    <citation type="journal article" date="2023" name="Mol. Phylogenet. Evol.">
        <title>Genome-scale phylogeny and comparative genomics of the fungal order Sordariales.</title>
        <authorList>
            <person name="Hensen N."/>
            <person name="Bonometti L."/>
            <person name="Westerberg I."/>
            <person name="Brannstrom I.O."/>
            <person name="Guillou S."/>
            <person name="Cros-Aarteil S."/>
            <person name="Calhoun S."/>
            <person name="Haridas S."/>
            <person name="Kuo A."/>
            <person name="Mondo S."/>
            <person name="Pangilinan J."/>
            <person name="Riley R."/>
            <person name="LaButti K."/>
            <person name="Andreopoulos B."/>
            <person name="Lipzen A."/>
            <person name="Chen C."/>
            <person name="Yan M."/>
            <person name="Daum C."/>
            <person name="Ng V."/>
            <person name="Clum A."/>
            <person name="Steindorff A."/>
            <person name="Ohm R.A."/>
            <person name="Martin F."/>
            <person name="Silar P."/>
            <person name="Natvig D.O."/>
            <person name="Lalanne C."/>
            <person name="Gautier V."/>
            <person name="Ament-Velasquez S.L."/>
            <person name="Kruys A."/>
            <person name="Hutchinson M.I."/>
            <person name="Powell A.J."/>
            <person name="Barry K."/>
            <person name="Miller A.N."/>
            <person name="Grigoriev I.V."/>
            <person name="Debuchy R."/>
            <person name="Gladieux P."/>
            <person name="Hiltunen Thoren M."/>
            <person name="Johannesson H."/>
        </authorList>
    </citation>
    <scope>NUCLEOTIDE SEQUENCE</scope>
    <source>
        <strain evidence="2">CBS 955.72</strain>
    </source>
</reference>
<accession>A0AAJ0HPW5</accession>
<evidence type="ECO:0000256" key="1">
    <source>
        <dbReference type="SAM" id="MobiDB-lite"/>
    </source>
</evidence>
<feature type="compositionally biased region" description="Basic and acidic residues" evidence="1">
    <location>
        <begin position="86"/>
        <end position="96"/>
    </location>
</feature>
<comment type="caution">
    <text evidence="2">The sequence shown here is derived from an EMBL/GenBank/DDBJ whole genome shotgun (WGS) entry which is preliminary data.</text>
</comment>
<feature type="compositionally biased region" description="Polar residues" evidence="1">
    <location>
        <begin position="46"/>
        <end position="70"/>
    </location>
</feature>
<dbReference type="EMBL" id="JAUIQD010000002">
    <property type="protein sequence ID" value="KAK3359042.1"/>
    <property type="molecule type" value="Genomic_DNA"/>
</dbReference>
<feature type="compositionally biased region" description="Polar residues" evidence="1">
    <location>
        <begin position="194"/>
        <end position="207"/>
    </location>
</feature>
<sequence length="235" mass="26951">MPTPAFSFGLDASASPFHRPPVSSPLSSSPIRASSVSPLPTLAPRDTNSLYFRETQSSPITAKHQQQQPSKFKYASRNPRPNPVIKRREDAQESRRRLFLQNVRQRAEDQKWENRGGENELLKLEWFRLNRELQQAKESDIEGFVREEEIEDEPLPLPQWGNYSEPVAEHDSMMLDAIEQEEQAELDALLSSFPAENTETSDQTRPNSAHFDDDDYDSLFTDFLSTQHSQDVDMS</sequence>
<dbReference type="Proteomes" id="UP001275084">
    <property type="component" value="Unassembled WGS sequence"/>
</dbReference>
<keyword evidence="3" id="KW-1185">Reference proteome</keyword>
<protein>
    <submittedName>
        <fullName evidence="2">Uncharacterized protein</fullName>
    </submittedName>
</protein>